<feature type="chain" id="PRO_5045339483" evidence="2">
    <location>
        <begin position="28"/>
        <end position="365"/>
    </location>
</feature>
<dbReference type="Proteomes" id="UP001597102">
    <property type="component" value="Unassembled WGS sequence"/>
</dbReference>
<feature type="domain" description="Extensin-like C-terminal" evidence="3">
    <location>
        <begin position="81"/>
        <end position="210"/>
    </location>
</feature>
<dbReference type="Pfam" id="PF06904">
    <property type="entry name" value="Extensin-like_C"/>
    <property type="match status" value="2"/>
</dbReference>
<organism evidence="4 5">
    <name type="scientific">Methyloligella solikamskensis</name>
    <dbReference type="NCBI Taxonomy" id="1177756"/>
    <lineage>
        <taxon>Bacteria</taxon>
        <taxon>Pseudomonadati</taxon>
        <taxon>Pseudomonadota</taxon>
        <taxon>Alphaproteobacteria</taxon>
        <taxon>Hyphomicrobiales</taxon>
        <taxon>Hyphomicrobiaceae</taxon>
        <taxon>Methyloligella</taxon>
    </lineage>
</organism>
<evidence type="ECO:0000256" key="2">
    <source>
        <dbReference type="SAM" id="SignalP"/>
    </source>
</evidence>
<evidence type="ECO:0000259" key="3">
    <source>
        <dbReference type="Pfam" id="PF06904"/>
    </source>
</evidence>
<evidence type="ECO:0000313" key="4">
    <source>
        <dbReference type="EMBL" id="MFD0987343.1"/>
    </source>
</evidence>
<name>A0ABW3JAN2_9HYPH</name>
<gene>
    <name evidence="4" type="ORF">ACFQ2F_09575</name>
</gene>
<comment type="caution">
    <text evidence="4">The sequence shown here is derived from an EMBL/GenBank/DDBJ whole genome shotgun (WGS) entry which is preliminary data.</text>
</comment>
<proteinExistence type="predicted"/>
<dbReference type="InterPro" id="IPR009683">
    <property type="entry name" value="Extensin-like_C"/>
</dbReference>
<reference evidence="5" key="1">
    <citation type="journal article" date="2019" name="Int. J. Syst. Evol. Microbiol.">
        <title>The Global Catalogue of Microorganisms (GCM) 10K type strain sequencing project: providing services to taxonomists for standard genome sequencing and annotation.</title>
        <authorList>
            <consortium name="The Broad Institute Genomics Platform"/>
            <consortium name="The Broad Institute Genome Sequencing Center for Infectious Disease"/>
            <person name="Wu L."/>
            <person name="Ma J."/>
        </authorList>
    </citation>
    <scope>NUCLEOTIDE SEQUENCE [LARGE SCALE GENOMIC DNA]</scope>
    <source>
        <strain evidence="5">CCUG 61697</strain>
    </source>
</reference>
<feature type="compositionally biased region" description="Basic and acidic residues" evidence="1">
    <location>
        <begin position="48"/>
        <end position="66"/>
    </location>
</feature>
<feature type="signal peptide" evidence="2">
    <location>
        <begin position="1"/>
        <end position="27"/>
    </location>
</feature>
<dbReference type="RefSeq" id="WP_379089136.1">
    <property type="nucleotide sequence ID" value="NZ_JBHTJO010000001.1"/>
</dbReference>
<keyword evidence="5" id="KW-1185">Reference proteome</keyword>
<keyword evidence="2" id="KW-0732">Signal</keyword>
<accession>A0ABW3JAN2</accession>
<protein>
    <submittedName>
        <fullName evidence="4">Extensin family protein</fullName>
    </submittedName>
</protein>
<dbReference type="EMBL" id="JBHTJO010000001">
    <property type="protein sequence ID" value="MFD0987343.1"/>
    <property type="molecule type" value="Genomic_DNA"/>
</dbReference>
<evidence type="ECO:0000256" key="1">
    <source>
        <dbReference type="SAM" id="MobiDB-lite"/>
    </source>
</evidence>
<feature type="domain" description="Extensin-like C-terminal" evidence="3">
    <location>
        <begin position="319"/>
        <end position="364"/>
    </location>
</feature>
<evidence type="ECO:0000313" key="5">
    <source>
        <dbReference type="Proteomes" id="UP001597102"/>
    </source>
</evidence>
<feature type="region of interest" description="Disordered" evidence="1">
    <location>
        <begin position="27"/>
        <end position="71"/>
    </location>
</feature>
<sequence>MNLFLPLSPRLLVAACLALAATGPVYAEEPPMPERKPSPSKAAAAGAESDKKESEKKGPLTPDERPSLAWTKPEIEAAKKECAALLDKIAIDYEPLDPIREGDCGAPAPILVKSIGADPAVTITPPATLRCPVAAALNDWLTKVVQPEARALFQSPVVKMQNAADYDCRNRYGKAGGKLSEHALANALDISIFTLEAETTVALGSSWPKTGQLTAKAPKAAPPLPERNPELLAASQAAERKMDEAMGAKGPKFETVALQAANAARKTTTVSMARMAGEQILEVMKARIEPQAMAAPLPAQKPEKPLEKPLEPALKTEPDAAARFMVQVHAGACDYFGTVLGPKANDAHKSHFHFDMIERPTSYCQ</sequence>